<reference evidence="2" key="1">
    <citation type="journal article" date="2023" name="Nat. Commun.">
        <title>Diploid and tetraploid genomes of Acorus and the evolution of monocots.</title>
        <authorList>
            <person name="Ma L."/>
            <person name="Liu K.W."/>
            <person name="Li Z."/>
            <person name="Hsiao Y.Y."/>
            <person name="Qi Y."/>
            <person name="Fu T."/>
            <person name="Tang G.D."/>
            <person name="Zhang D."/>
            <person name="Sun W.H."/>
            <person name="Liu D.K."/>
            <person name="Li Y."/>
            <person name="Chen G.Z."/>
            <person name="Liu X.D."/>
            <person name="Liao X.Y."/>
            <person name="Jiang Y.T."/>
            <person name="Yu X."/>
            <person name="Hao Y."/>
            <person name="Huang J."/>
            <person name="Zhao X.W."/>
            <person name="Ke S."/>
            <person name="Chen Y.Y."/>
            <person name="Wu W.L."/>
            <person name="Hsu J.L."/>
            <person name="Lin Y.F."/>
            <person name="Huang M.D."/>
            <person name="Li C.Y."/>
            <person name="Huang L."/>
            <person name="Wang Z.W."/>
            <person name="Zhao X."/>
            <person name="Zhong W.Y."/>
            <person name="Peng D.H."/>
            <person name="Ahmad S."/>
            <person name="Lan S."/>
            <person name="Zhang J.S."/>
            <person name="Tsai W.C."/>
            <person name="Van de Peer Y."/>
            <person name="Liu Z.J."/>
        </authorList>
    </citation>
    <scope>NUCLEOTIDE SEQUENCE</scope>
    <source>
        <strain evidence="2">CP</strain>
    </source>
</reference>
<protein>
    <submittedName>
        <fullName evidence="2">Uncharacterized protein</fullName>
    </submittedName>
</protein>
<dbReference type="PANTHER" id="PTHR34197">
    <property type="entry name" value="OS04G0591300 PROTEIN"/>
    <property type="match status" value="1"/>
</dbReference>
<dbReference type="Proteomes" id="UP001180020">
    <property type="component" value="Unassembled WGS sequence"/>
</dbReference>
<evidence type="ECO:0000256" key="1">
    <source>
        <dbReference type="SAM" id="MobiDB-lite"/>
    </source>
</evidence>
<keyword evidence="3" id="KW-1185">Reference proteome</keyword>
<dbReference type="PANTHER" id="PTHR34197:SF2">
    <property type="entry name" value="OS04G0591300 PROTEIN"/>
    <property type="match status" value="1"/>
</dbReference>
<accession>A0AAV9DWV7</accession>
<dbReference type="EMBL" id="JAUJYO010000010">
    <property type="protein sequence ID" value="KAK1305660.1"/>
    <property type="molecule type" value="Genomic_DNA"/>
</dbReference>
<name>A0AAV9DWV7_ACOCL</name>
<feature type="region of interest" description="Disordered" evidence="1">
    <location>
        <begin position="152"/>
        <end position="190"/>
    </location>
</feature>
<reference evidence="2" key="2">
    <citation type="submission" date="2023-06" db="EMBL/GenBank/DDBJ databases">
        <authorList>
            <person name="Ma L."/>
            <person name="Liu K.-W."/>
            <person name="Li Z."/>
            <person name="Hsiao Y.-Y."/>
            <person name="Qi Y."/>
            <person name="Fu T."/>
            <person name="Tang G."/>
            <person name="Zhang D."/>
            <person name="Sun W.-H."/>
            <person name="Liu D.-K."/>
            <person name="Li Y."/>
            <person name="Chen G.-Z."/>
            <person name="Liu X.-D."/>
            <person name="Liao X.-Y."/>
            <person name="Jiang Y.-T."/>
            <person name="Yu X."/>
            <person name="Hao Y."/>
            <person name="Huang J."/>
            <person name="Zhao X.-W."/>
            <person name="Ke S."/>
            <person name="Chen Y.-Y."/>
            <person name="Wu W.-L."/>
            <person name="Hsu J.-L."/>
            <person name="Lin Y.-F."/>
            <person name="Huang M.-D."/>
            <person name="Li C.-Y."/>
            <person name="Huang L."/>
            <person name="Wang Z.-W."/>
            <person name="Zhao X."/>
            <person name="Zhong W.-Y."/>
            <person name="Peng D.-H."/>
            <person name="Ahmad S."/>
            <person name="Lan S."/>
            <person name="Zhang J.-S."/>
            <person name="Tsai W.-C."/>
            <person name="Van De Peer Y."/>
            <person name="Liu Z.-J."/>
        </authorList>
    </citation>
    <scope>NUCLEOTIDE SEQUENCE</scope>
    <source>
        <strain evidence="2">CP</strain>
        <tissue evidence="2">Leaves</tissue>
    </source>
</reference>
<evidence type="ECO:0000313" key="3">
    <source>
        <dbReference type="Proteomes" id="UP001180020"/>
    </source>
</evidence>
<organism evidence="2 3">
    <name type="scientific">Acorus calamus</name>
    <name type="common">Sweet flag</name>
    <dbReference type="NCBI Taxonomy" id="4465"/>
    <lineage>
        <taxon>Eukaryota</taxon>
        <taxon>Viridiplantae</taxon>
        <taxon>Streptophyta</taxon>
        <taxon>Embryophyta</taxon>
        <taxon>Tracheophyta</taxon>
        <taxon>Spermatophyta</taxon>
        <taxon>Magnoliopsida</taxon>
        <taxon>Liliopsida</taxon>
        <taxon>Acoraceae</taxon>
        <taxon>Acorus</taxon>
    </lineage>
</organism>
<dbReference type="AlphaFoldDB" id="A0AAV9DWV7"/>
<sequence>MMMDMFLPREEEEPWKCRKHASHDGRGVCPCCLKNRLVVLCPDCRHIRPCSCGASSSSAVSSSSSGSSSFSSASASADRIRSSSAAIGCNAEIGAVGRISALIDSEPPLQRSRSVALPRSRSSALQFMRSRSVASAPLPPENRKRQSLFSFFKSNKTKKGSPAPAPDRPFPRSRSVGMPIFSDSGVGSGGDVRQKGKGWFFPIPMKAFRQRKTAKVVHERSPLCRG</sequence>
<evidence type="ECO:0000313" key="2">
    <source>
        <dbReference type="EMBL" id="KAK1305660.1"/>
    </source>
</evidence>
<gene>
    <name evidence="2" type="ORF">QJS10_CPA10g01163</name>
</gene>
<comment type="caution">
    <text evidence="2">The sequence shown here is derived from an EMBL/GenBank/DDBJ whole genome shotgun (WGS) entry which is preliminary data.</text>
</comment>
<proteinExistence type="predicted"/>